<feature type="binding site" evidence="3">
    <location>
        <position position="101"/>
    </location>
    <ligand>
        <name>substrate</name>
    </ligand>
</feature>
<evidence type="ECO:0000256" key="2">
    <source>
        <dbReference type="PIRSR" id="PIRSR605511-1"/>
    </source>
</evidence>
<dbReference type="InterPro" id="IPR011042">
    <property type="entry name" value="6-blade_b-propeller_TolB-like"/>
</dbReference>
<sequence>MEFEQISFEPSRLGECPLWCERTERLWWVDILQGRLWSYDPDSGQRHCHPVKARRLGSIALCEDGNLVLACDDGLYLYDPETGKQDFFVDPEPGRPENRKNDGRADPYGNFWVGTLREADYAPRGKLYRISPEGAVFTEIDGLSIPNGLAFDQSRARMYFADTRAHAIWRCDHAASGKISNRQIFATTTPPARPDGSCIDAQGNLWNAVYAGSRICQYAPDGEILQSIELPVSHPTCLAFGGPGLDRLFITSALEPVPPGQREREPLAGHVLAFDAGVKGRVEHRLNFAAASSTATSPITGERSPRTLR</sequence>
<proteinExistence type="inferred from homology"/>
<dbReference type="KEGG" id="phl:KKY_1181"/>
<feature type="binding site" evidence="3">
    <location>
        <position position="195"/>
    </location>
    <ligand>
        <name>a divalent metal cation</name>
        <dbReference type="ChEBI" id="CHEBI:60240"/>
    </ligand>
</feature>
<dbReference type="Gene3D" id="2.120.10.30">
    <property type="entry name" value="TolB, C-terminal domain"/>
    <property type="match status" value="1"/>
</dbReference>
<dbReference type="EMBL" id="CP003075">
    <property type="protein sequence ID" value="AEQ51211.1"/>
    <property type="molecule type" value="Genomic_DNA"/>
</dbReference>
<evidence type="ECO:0000259" key="4">
    <source>
        <dbReference type="Pfam" id="PF08450"/>
    </source>
</evidence>
<name>G4R6L5_PELHB</name>
<dbReference type="HOGENOM" id="CLU_036110_3_1_5"/>
<keyword evidence="3" id="KW-0479">Metal-binding</keyword>
<dbReference type="InterPro" id="IPR005511">
    <property type="entry name" value="SMP-30"/>
</dbReference>
<comment type="similarity">
    <text evidence="1">Belongs to the SMP-30/CGR1 family.</text>
</comment>
<dbReference type="Proteomes" id="UP000008850">
    <property type="component" value="Chromosome"/>
</dbReference>
<dbReference type="GO" id="GO:0004341">
    <property type="term" value="F:gluconolactonase activity"/>
    <property type="evidence" value="ECO:0007669"/>
    <property type="project" value="TreeGrafter"/>
</dbReference>
<reference evidence="5 6" key="1">
    <citation type="journal article" date="2012" name="J. Bacteriol.">
        <title>Complete genome sequence of Pelagibacterium halotolerans B2T.</title>
        <authorList>
            <person name="Huo Y.Y."/>
            <person name="Cheng H."/>
            <person name="Han X.F."/>
            <person name="Jiang X.W."/>
            <person name="Sun C."/>
            <person name="Zhang X.Q."/>
            <person name="Zhu X.F."/>
            <person name="Liu Y.F."/>
            <person name="Li P.F."/>
            <person name="Ni P.X."/>
            <person name="Wu M."/>
        </authorList>
    </citation>
    <scope>NUCLEOTIDE SEQUENCE [LARGE SCALE GENOMIC DNA]</scope>
    <source>
        <strain evidence="6">DSM 22347 / JCM 15775 / CGMCC 1.7692 / B2</strain>
    </source>
</reference>
<keyword evidence="6" id="KW-1185">Reference proteome</keyword>
<dbReference type="AlphaFoldDB" id="G4R6L5"/>
<dbReference type="SUPFAM" id="SSF63829">
    <property type="entry name" value="Calcium-dependent phosphotriesterase"/>
    <property type="match status" value="1"/>
</dbReference>
<feature type="domain" description="SMP-30/Gluconolactonase/LRE-like region" evidence="4">
    <location>
        <begin position="13"/>
        <end position="253"/>
    </location>
</feature>
<protein>
    <submittedName>
        <fullName evidence="5">Putative calcium binding transcriptional regulatory protein</fullName>
    </submittedName>
</protein>
<evidence type="ECO:0000256" key="3">
    <source>
        <dbReference type="PIRSR" id="PIRSR605511-2"/>
    </source>
</evidence>
<feature type="binding site" evidence="3">
    <location>
        <position position="99"/>
    </location>
    <ligand>
        <name>substrate</name>
    </ligand>
</feature>
<gene>
    <name evidence="5" type="ordered locus">KKY_1181</name>
</gene>
<dbReference type="STRING" id="1082931.KKY_1181"/>
<feature type="binding site" evidence="3">
    <location>
        <position position="15"/>
    </location>
    <ligand>
        <name>a divalent metal cation</name>
        <dbReference type="ChEBI" id="CHEBI:60240"/>
    </ligand>
</feature>
<dbReference type="Pfam" id="PF08450">
    <property type="entry name" value="SGL"/>
    <property type="match status" value="1"/>
</dbReference>
<evidence type="ECO:0000256" key="1">
    <source>
        <dbReference type="ARBA" id="ARBA00008853"/>
    </source>
</evidence>
<dbReference type="RefSeq" id="WP_014130360.1">
    <property type="nucleotide sequence ID" value="NC_016078.1"/>
</dbReference>
<dbReference type="InterPro" id="IPR013658">
    <property type="entry name" value="SGL"/>
</dbReference>
<dbReference type="eggNOG" id="COG3386">
    <property type="taxonomic scope" value="Bacteria"/>
</dbReference>
<evidence type="ECO:0000313" key="6">
    <source>
        <dbReference type="Proteomes" id="UP000008850"/>
    </source>
</evidence>
<keyword evidence="3" id="KW-0862">Zinc</keyword>
<dbReference type="PRINTS" id="PR01790">
    <property type="entry name" value="SMP30FAMILY"/>
</dbReference>
<dbReference type="PANTHER" id="PTHR10907:SF47">
    <property type="entry name" value="REGUCALCIN"/>
    <property type="match status" value="1"/>
</dbReference>
<comment type="cofactor">
    <cofactor evidence="3">
        <name>Zn(2+)</name>
        <dbReference type="ChEBI" id="CHEBI:29105"/>
    </cofactor>
    <text evidence="3">Binds 1 divalent metal cation per subunit.</text>
</comment>
<accession>G4R6L5</accession>
<dbReference type="GO" id="GO:0019853">
    <property type="term" value="P:L-ascorbic acid biosynthetic process"/>
    <property type="evidence" value="ECO:0007669"/>
    <property type="project" value="TreeGrafter"/>
</dbReference>
<feature type="binding site" evidence="3">
    <location>
        <position position="147"/>
    </location>
    <ligand>
        <name>a divalent metal cation</name>
        <dbReference type="ChEBI" id="CHEBI:60240"/>
    </ligand>
</feature>
<feature type="active site" description="Proton donor/acceptor" evidence="2">
    <location>
        <position position="195"/>
    </location>
</feature>
<dbReference type="GO" id="GO:0005509">
    <property type="term" value="F:calcium ion binding"/>
    <property type="evidence" value="ECO:0007669"/>
    <property type="project" value="TreeGrafter"/>
</dbReference>
<evidence type="ECO:0000313" key="5">
    <source>
        <dbReference type="EMBL" id="AEQ51211.1"/>
    </source>
</evidence>
<dbReference type="PANTHER" id="PTHR10907">
    <property type="entry name" value="REGUCALCIN"/>
    <property type="match status" value="1"/>
</dbReference>
<organism evidence="5 6">
    <name type="scientific">Pelagibacterium halotolerans (strain DSM 22347 / JCM 15775 / CGMCC 1.7692 / B2)</name>
    <dbReference type="NCBI Taxonomy" id="1082931"/>
    <lineage>
        <taxon>Bacteria</taxon>
        <taxon>Pseudomonadati</taxon>
        <taxon>Pseudomonadota</taxon>
        <taxon>Alphaproteobacteria</taxon>
        <taxon>Hyphomicrobiales</taxon>
        <taxon>Devosiaceae</taxon>
        <taxon>Pelagibacterium</taxon>
    </lineage>
</organism>